<evidence type="ECO:0000313" key="7">
    <source>
        <dbReference type="Proteomes" id="UP001176806"/>
    </source>
</evidence>
<gene>
    <name evidence="6" type="ORF">Q4Q40_02930</name>
</gene>
<sequence>MNLILDFILISGITVIGIILFLLIKSKQKQLSQKILIIFFVFLLFTSVFTYASFHNIIWLFRTTFVPNDVTTLMIGPLLYLYIKSLFLEQKNLVKNTLKHFVPAVISLIFIAIPTLVFSMSKLDVLSYVISEFIVVIIKLEDVYLILYLILSLQLLSKYRNALKDNYSNLSKYDYKWIKIMLTGALFIISVDSIIRIYELLYDDSIWYQEYLIIAAMLILVIYLGYYGINQSKVLLPDFLLNKNKPIIHKSKEISLSNTKKEEFEQLQQQLEFILTTNKPYLDEDLTLGKLAKQLSTTDKKLSIVLNQYIHTSFFDLINKHRVEAIKERIKLDTCKKYTLFGIACECGFKSRTSFNRIFKKETGFSPSEYKKKHL</sequence>
<feature type="transmembrane region" description="Helical" evidence="4">
    <location>
        <begin position="100"/>
        <end position="121"/>
    </location>
</feature>
<feature type="transmembrane region" description="Helical" evidence="4">
    <location>
        <begin position="36"/>
        <end position="58"/>
    </location>
</feature>
<feature type="transmembrane region" description="Helical" evidence="4">
    <location>
        <begin position="133"/>
        <end position="156"/>
    </location>
</feature>
<dbReference type="InterPro" id="IPR018060">
    <property type="entry name" value="HTH_AraC"/>
</dbReference>
<accession>A0ABT8WIZ5</accession>
<feature type="transmembrane region" description="Helical" evidence="4">
    <location>
        <begin position="210"/>
        <end position="229"/>
    </location>
</feature>
<keyword evidence="4" id="KW-0472">Membrane</keyword>
<name>A0ABT8WIZ5_9FLAO</name>
<dbReference type="PROSITE" id="PS00041">
    <property type="entry name" value="HTH_ARAC_FAMILY_1"/>
    <property type="match status" value="1"/>
</dbReference>
<dbReference type="SUPFAM" id="SSF46689">
    <property type="entry name" value="Homeodomain-like"/>
    <property type="match status" value="1"/>
</dbReference>
<dbReference type="EMBL" id="JAUOEL010000001">
    <property type="protein sequence ID" value="MDO5973125.1"/>
    <property type="molecule type" value="Genomic_DNA"/>
</dbReference>
<dbReference type="Proteomes" id="UP001176806">
    <property type="component" value="Unassembled WGS sequence"/>
</dbReference>
<dbReference type="SMART" id="SM00342">
    <property type="entry name" value="HTH_ARAC"/>
    <property type="match status" value="1"/>
</dbReference>
<dbReference type="RefSeq" id="WP_303300192.1">
    <property type="nucleotide sequence ID" value="NZ_BAABDA010000042.1"/>
</dbReference>
<feature type="transmembrane region" description="Helical" evidence="4">
    <location>
        <begin position="177"/>
        <end position="198"/>
    </location>
</feature>
<proteinExistence type="predicted"/>
<feature type="transmembrane region" description="Helical" evidence="4">
    <location>
        <begin position="6"/>
        <end position="24"/>
    </location>
</feature>
<dbReference type="Gene3D" id="1.10.10.60">
    <property type="entry name" value="Homeodomain-like"/>
    <property type="match status" value="1"/>
</dbReference>
<keyword evidence="4" id="KW-1133">Transmembrane helix</keyword>
<organism evidence="6 7">
    <name type="scientific">Flavivirga jejuensis</name>
    <dbReference type="NCBI Taxonomy" id="870487"/>
    <lineage>
        <taxon>Bacteria</taxon>
        <taxon>Pseudomonadati</taxon>
        <taxon>Bacteroidota</taxon>
        <taxon>Flavobacteriia</taxon>
        <taxon>Flavobacteriales</taxon>
        <taxon>Flavobacteriaceae</taxon>
        <taxon>Flavivirga</taxon>
    </lineage>
</organism>
<keyword evidence="3" id="KW-0804">Transcription</keyword>
<keyword evidence="7" id="KW-1185">Reference proteome</keyword>
<reference evidence="6" key="1">
    <citation type="submission" date="2023-07" db="EMBL/GenBank/DDBJ databases">
        <title>Two novel species in the genus Flavivirga.</title>
        <authorList>
            <person name="Kwon K."/>
        </authorList>
    </citation>
    <scope>NUCLEOTIDE SEQUENCE</scope>
    <source>
        <strain evidence="6">KACC 14158</strain>
    </source>
</reference>
<keyword evidence="2" id="KW-0238">DNA-binding</keyword>
<evidence type="ECO:0000313" key="6">
    <source>
        <dbReference type="EMBL" id="MDO5973125.1"/>
    </source>
</evidence>
<feature type="transmembrane region" description="Helical" evidence="4">
    <location>
        <begin position="70"/>
        <end position="88"/>
    </location>
</feature>
<keyword evidence="4" id="KW-0812">Transmembrane</keyword>
<dbReference type="InterPro" id="IPR018062">
    <property type="entry name" value="HTH_AraC-typ_CS"/>
</dbReference>
<protein>
    <submittedName>
        <fullName evidence="6">Helix-turn-helix domain-containing protein</fullName>
    </submittedName>
</protein>
<evidence type="ECO:0000256" key="2">
    <source>
        <dbReference type="ARBA" id="ARBA00023125"/>
    </source>
</evidence>
<dbReference type="PANTHER" id="PTHR43280:SF29">
    <property type="entry name" value="ARAC-FAMILY TRANSCRIPTIONAL REGULATOR"/>
    <property type="match status" value="1"/>
</dbReference>
<comment type="caution">
    <text evidence="6">The sequence shown here is derived from an EMBL/GenBank/DDBJ whole genome shotgun (WGS) entry which is preliminary data.</text>
</comment>
<dbReference type="PANTHER" id="PTHR43280">
    <property type="entry name" value="ARAC-FAMILY TRANSCRIPTIONAL REGULATOR"/>
    <property type="match status" value="1"/>
</dbReference>
<evidence type="ECO:0000256" key="1">
    <source>
        <dbReference type="ARBA" id="ARBA00023015"/>
    </source>
</evidence>
<keyword evidence="1" id="KW-0805">Transcription regulation</keyword>
<dbReference type="PROSITE" id="PS01124">
    <property type="entry name" value="HTH_ARAC_FAMILY_2"/>
    <property type="match status" value="1"/>
</dbReference>
<dbReference type="Pfam" id="PF12833">
    <property type="entry name" value="HTH_18"/>
    <property type="match status" value="1"/>
</dbReference>
<dbReference type="InterPro" id="IPR009057">
    <property type="entry name" value="Homeodomain-like_sf"/>
</dbReference>
<feature type="domain" description="HTH araC/xylS-type" evidence="5">
    <location>
        <begin position="272"/>
        <end position="373"/>
    </location>
</feature>
<evidence type="ECO:0000256" key="4">
    <source>
        <dbReference type="SAM" id="Phobius"/>
    </source>
</evidence>
<evidence type="ECO:0000259" key="5">
    <source>
        <dbReference type="PROSITE" id="PS01124"/>
    </source>
</evidence>
<evidence type="ECO:0000256" key="3">
    <source>
        <dbReference type="ARBA" id="ARBA00023163"/>
    </source>
</evidence>